<dbReference type="AlphaFoldDB" id="A0A915NZJ5"/>
<protein>
    <submittedName>
        <fullName evidence="4">Uncharacterized protein</fullName>
    </submittedName>
</protein>
<reference evidence="4" key="1">
    <citation type="submission" date="2022-11" db="UniProtKB">
        <authorList>
            <consortium name="WormBaseParasite"/>
        </authorList>
    </citation>
    <scope>IDENTIFICATION</scope>
</reference>
<dbReference type="Gene3D" id="3.40.50.1240">
    <property type="entry name" value="Phosphoglycerate mutase-like"/>
    <property type="match status" value="1"/>
</dbReference>
<accession>A0A915NZJ5</accession>
<keyword evidence="3" id="KW-1185">Reference proteome</keyword>
<keyword evidence="2" id="KW-0732">Signal</keyword>
<feature type="signal peptide" evidence="2">
    <location>
        <begin position="1"/>
        <end position="18"/>
    </location>
</feature>
<dbReference type="Proteomes" id="UP000887560">
    <property type="component" value="Unplaced"/>
</dbReference>
<feature type="chain" id="PRO_5037018642" evidence="2">
    <location>
        <begin position="19"/>
        <end position="397"/>
    </location>
</feature>
<evidence type="ECO:0000313" key="3">
    <source>
        <dbReference type="Proteomes" id="UP000887560"/>
    </source>
</evidence>
<evidence type="ECO:0000256" key="2">
    <source>
        <dbReference type="SAM" id="SignalP"/>
    </source>
</evidence>
<organism evidence="3 4">
    <name type="scientific">Meloidogyne floridensis</name>
    <dbReference type="NCBI Taxonomy" id="298350"/>
    <lineage>
        <taxon>Eukaryota</taxon>
        <taxon>Metazoa</taxon>
        <taxon>Ecdysozoa</taxon>
        <taxon>Nematoda</taxon>
        <taxon>Chromadorea</taxon>
        <taxon>Rhabditida</taxon>
        <taxon>Tylenchina</taxon>
        <taxon>Tylenchomorpha</taxon>
        <taxon>Tylenchoidea</taxon>
        <taxon>Meloidogynidae</taxon>
        <taxon>Meloidogyninae</taxon>
        <taxon>Meloidogyne</taxon>
    </lineage>
</organism>
<name>A0A915NZJ5_9BILA</name>
<evidence type="ECO:0000313" key="4">
    <source>
        <dbReference type="WBParaSite" id="scf7180000421562.g7220"/>
    </source>
</evidence>
<dbReference type="WBParaSite" id="scf7180000421562.g7220">
    <property type="protein sequence ID" value="scf7180000421562.g7220"/>
    <property type="gene ID" value="scf7180000421562.g7220"/>
</dbReference>
<feature type="compositionally biased region" description="Low complexity" evidence="1">
    <location>
        <begin position="122"/>
        <end position="134"/>
    </location>
</feature>
<feature type="region of interest" description="Disordered" evidence="1">
    <location>
        <begin position="120"/>
        <end position="152"/>
    </location>
</feature>
<evidence type="ECO:0000256" key="1">
    <source>
        <dbReference type="SAM" id="MobiDB-lite"/>
    </source>
</evidence>
<dbReference type="GO" id="GO:0016791">
    <property type="term" value="F:phosphatase activity"/>
    <property type="evidence" value="ECO:0007669"/>
    <property type="project" value="UniProtKB-ARBA"/>
</dbReference>
<sequence>MKLLFLLVFVCYFEKIIAIPQLSLEISSNGVAALLSCHLNYLKEGTLGDVKQETIPLNEKPYTKIRESIKDCLVNIKNNCGSIDYLEAKLENCEITHNRWLFPQPYWWIWSKNNQGSNHFVTPRTSTRPSTSSFPPTPPNEENDIDKNSSDNAQNPKCLASSFVYPNIKTVFLLVNGNVNDNELKKLKELFKKIPISHILAAPDTKSLKTATQISKNLKTIRVKYDPGFAKLVENGYHLETCNNNKFDCNYYKDELPKNENDGIFAKRVSNALEKMLKECTSENGYKFSEEDKKTRENALKRNFKTAIKTLKLLRKKVAPEVSLGKIDKNITNYLVVVAEKETIGKIHQRITGQWADVLNGSVSKFVEFESEENVGTGNGEMYKKLRLVRSNDIKHL</sequence>
<dbReference type="InterPro" id="IPR029033">
    <property type="entry name" value="His_PPase_superfam"/>
</dbReference>
<proteinExistence type="predicted"/>